<dbReference type="GO" id="GO:0006107">
    <property type="term" value="P:oxaloacetate metabolic process"/>
    <property type="evidence" value="ECO:0007669"/>
    <property type="project" value="UniProtKB-ARBA"/>
</dbReference>
<keyword evidence="5" id="KW-1185">Reference proteome</keyword>
<dbReference type="InterPro" id="IPR011234">
    <property type="entry name" value="Fumarylacetoacetase-like_C"/>
</dbReference>
<dbReference type="GO" id="GO:0050163">
    <property type="term" value="F:oxaloacetate tautomerase activity"/>
    <property type="evidence" value="ECO:0007669"/>
    <property type="project" value="UniProtKB-ARBA"/>
</dbReference>
<evidence type="ECO:0000256" key="1">
    <source>
        <dbReference type="ARBA" id="ARBA00010211"/>
    </source>
</evidence>
<dbReference type="GO" id="GO:0046872">
    <property type="term" value="F:metal ion binding"/>
    <property type="evidence" value="ECO:0007669"/>
    <property type="project" value="UniProtKB-KW"/>
</dbReference>
<evidence type="ECO:0000313" key="4">
    <source>
        <dbReference type="EMBL" id="USW51508.1"/>
    </source>
</evidence>
<dbReference type="PANTHER" id="PTHR11820">
    <property type="entry name" value="ACYLPYRUVASE"/>
    <property type="match status" value="1"/>
</dbReference>
<accession>A0A9Q9ASU7</accession>
<evidence type="ECO:0000313" key="5">
    <source>
        <dbReference type="Proteomes" id="UP001056384"/>
    </source>
</evidence>
<organism evidence="4 5">
    <name type="scientific">Septoria linicola</name>
    <dbReference type="NCBI Taxonomy" id="215465"/>
    <lineage>
        <taxon>Eukaryota</taxon>
        <taxon>Fungi</taxon>
        <taxon>Dikarya</taxon>
        <taxon>Ascomycota</taxon>
        <taxon>Pezizomycotina</taxon>
        <taxon>Dothideomycetes</taxon>
        <taxon>Dothideomycetidae</taxon>
        <taxon>Mycosphaerellales</taxon>
        <taxon>Mycosphaerellaceae</taxon>
        <taxon>Septoria</taxon>
    </lineage>
</organism>
<reference evidence="4" key="1">
    <citation type="submission" date="2022-06" db="EMBL/GenBank/DDBJ databases">
        <title>Complete genome sequences of two strains of the flax pathogen Septoria linicola.</title>
        <authorList>
            <person name="Lapalu N."/>
            <person name="Simon A."/>
            <person name="Demenou B."/>
            <person name="Paumier D."/>
            <person name="Guillot M.-P."/>
            <person name="Gout L."/>
            <person name="Valade R."/>
        </authorList>
    </citation>
    <scope>NUCLEOTIDE SEQUENCE</scope>
    <source>
        <strain evidence="4">SE15195</strain>
    </source>
</reference>
<evidence type="ECO:0000259" key="3">
    <source>
        <dbReference type="Pfam" id="PF01557"/>
    </source>
</evidence>
<dbReference type="InterPro" id="IPR036663">
    <property type="entry name" value="Fumarylacetoacetase_C_sf"/>
</dbReference>
<dbReference type="GO" id="GO:0018773">
    <property type="term" value="F:acetylpyruvate hydrolase activity"/>
    <property type="evidence" value="ECO:0007669"/>
    <property type="project" value="TreeGrafter"/>
</dbReference>
<dbReference type="Gene3D" id="3.90.850.10">
    <property type="entry name" value="Fumarylacetoacetase-like, C-terminal domain"/>
    <property type="match status" value="1"/>
</dbReference>
<feature type="domain" description="Fumarylacetoacetase-like C-terminal" evidence="3">
    <location>
        <begin position="79"/>
        <end position="289"/>
    </location>
</feature>
<name>A0A9Q9ASU7_9PEZI</name>
<dbReference type="SUPFAM" id="SSF56529">
    <property type="entry name" value="FAH"/>
    <property type="match status" value="1"/>
</dbReference>
<gene>
    <name evidence="4" type="ORF">Slin15195_G048270</name>
</gene>
<protein>
    <submittedName>
        <fullName evidence="4">Fumarylacetoacetase-like protein</fullName>
    </submittedName>
</protein>
<sequence>MAANWGRLVRFVAEEDDQQYIGEPVDPELDVGAALAKCETVKVRAFSGTSPLDTGALPTEHVFTIKTILPPLPRQEVGTIRCIGLNYRNHAAEMKLPLPTFPSVFFKPGNCLSAGNTDLIIPHQATDEQADYEAELAVIIGRTCRNVSQDQAMSYVLGYTCSNDVTARKWQFAGGNTQWGYGKGFDGFAPMGPCIVSANEIPEPSVIELRTELNGEVMQKGRADDMIFSIAAIISHLSQGTTLDAGTVILTGTPHGIGVSKEPSVFLRHGDDVRIVMSHGLGSLVNRVVYEKTP</sequence>
<proteinExistence type="inferred from homology"/>
<keyword evidence="2" id="KW-0479">Metal-binding</keyword>
<dbReference type="Proteomes" id="UP001056384">
    <property type="component" value="Chromosome 3"/>
</dbReference>
<evidence type="ECO:0000256" key="2">
    <source>
        <dbReference type="ARBA" id="ARBA00022723"/>
    </source>
</evidence>
<dbReference type="PANTHER" id="PTHR11820:SF7">
    <property type="entry name" value="ACYLPYRUVASE FAHD1, MITOCHONDRIAL"/>
    <property type="match status" value="1"/>
</dbReference>
<dbReference type="EMBL" id="CP099420">
    <property type="protein sequence ID" value="USW51508.1"/>
    <property type="molecule type" value="Genomic_DNA"/>
</dbReference>
<dbReference type="FunFam" id="3.90.850.10:FF:000002">
    <property type="entry name" value="2-hydroxyhepta-2,4-diene-1,7-dioate isomerase"/>
    <property type="match status" value="1"/>
</dbReference>
<dbReference type="AlphaFoldDB" id="A0A9Q9ASU7"/>
<comment type="similarity">
    <text evidence="1">Belongs to the FAH family.</text>
</comment>
<dbReference type="Pfam" id="PF01557">
    <property type="entry name" value="FAA_hydrolase"/>
    <property type="match status" value="1"/>
</dbReference>